<evidence type="ECO:0000256" key="1">
    <source>
        <dbReference type="SAM" id="MobiDB-lite"/>
    </source>
</evidence>
<feature type="region of interest" description="Disordered" evidence="1">
    <location>
        <begin position="483"/>
        <end position="504"/>
    </location>
</feature>
<proteinExistence type="predicted"/>
<dbReference type="GO" id="GO:0016872">
    <property type="term" value="F:intramolecular lyase activity"/>
    <property type="evidence" value="ECO:0007669"/>
    <property type="project" value="InterPro"/>
</dbReference>
<dbReference type="Proteomes" id="UP001438707">
    <property type="component" value="Unassembled WGS sequence"/>
</dbReference>
<evidence type="ECO:0000313" key="3">
    <source>
        <dbReference type="Proteomes" id="UP001438707"/>
    </source>
</evidence>
<keyword evidence="3" id="KW-1185">Reference proteome</keyword>
<comment type="caution">
    <text evidence="2">The sequence shown here is derived from an EMBL/GenBank/DDBJ whole genome shotgun (WGS) entry which is preliminary data.</text>
</comment>
<gene>
    <name evidence="2" type="ORF">WJX74_007574</name>
</gene>
<organism evidence="2 3">
    <name type="scientific">Apatococcus lobatus</name>
    <dbReference type="NCBI Taxonomy" id="904363"/>
    <lineage>
        <taxon>Eukaryota</taxon>
        <taxon>Viridiplantae</taxon>
        <taxon>Chlorophyta</taxon>
        <taxon>core chlorophytes</taxon>
        <taxon>Trebouxiophyceae</taxon>
        <taxon>Chlorellales</taxon>
        <taxon>Chlorellaceae</taxon>
        <taxon>Apatococcus</taxon>
    </lineage>
</organism>
<reference evidence="2 3" key="1">
    <citation type="journal article" date="2024" name="Nat. Commun.">
        <title>Phylogenomics reveals the evolutionary origins of lichenization in chlorophyte algae.</title>
        <authorList>
            <person name="Puginier C."/>
            <person name="Libourel C."/>
            <person name="Otte J."/>
            <person name="Skaloud P."/>
            <person name="Haon M."/>
            <person name="Grisel S."/>
            <person name="Petersen M."/>
            <person name="Berrin J.G."/>
            <person name="Delaux P.M."/>
            <person name="Dal Grande F."/>
            <person name="Keller J."/>
        </authorList>
    </citation>
    <scope>NUCLEOTIDE SEQUENCE [LARGE SCALE GENOMIC DNA]</scope>
    <source>
        <strain evidence="2 3">SAG 2145</strain>
    </source>
</reference>
<dbReference type="InterPro" id="IPR036298">
    <property type="entry name" value="Chalcone_isomerase_sf"/>
</dbReference>
<feature type="region of interest" description="Disordered" evidence="1">
    <location>
        <begin position="23"/>
        <end position="58"/>
    </location>
</feature>
<accession>A0AAW1QCU3</accession>
<evidence type="ECO:0000313" key="2">
    <source>
        <dbReference type="EMBL" id="KAK9818884.1"/>
    </source>
</evidence>
<dbReference type="AlphaFoldDB" id="A0AAW1QCU3"/>
<dbReference type="EMBL" id="JALJOS010000053">
    <property type="protein sequence ID" value="KAK9818884.1"/>
    <property type="molecule type" value="Genomic_DNA"/>
</dbReference>
<dbReference type="SUPFAM" id="SSF54626">
    <property type="entry name" value="Chalcone isomerase"/>
    <property type="match status" value="1"/>
</dbReference>
<protein>
    <submittedName>
        <fullName evidence="2">Uncharacterized protein</fullName>
    </submittedName>
</protein>
<sequence>MHSQLSTRLESARQHLLHQHQLLTQRRPHSARHNSAGFASASLRDGGRSNSHGANEVASLAEDFEDKVIEDSKAKSRRGKSKRFPKPTQRDWAVLQGELSYDEPEIQATAWYYALQKVLDNRTVVIDGKKTTLRALMREGLEEYAIASVGGDQPTQRDIPRDVSRQLVPGSQIRKGAPKMQLREWEEAALELDKLGTGFNMSPELALGYNRGGRRDWGFSMYGRADCIEQLLKEKWAGQDPAEVLMNQDFYDDVIENADALELTLMAIVSRPLAVAPLQEAFKGRLGLTLDLMGKVMEIEGSTPEGSVQSSGGFALVEDRESLDNFMDRFNPERLESVGLAKNGFLQVGGKFIFTAGSDLELHAEGVTPGMLKDQQGPPLAIMENPHLTHAVMDLFLGRHPIDIAGKLSIGQGLLYAANGFKFSANPENPAQIQTRRDSNGQLIMPDVERLEADTSSPASYWLEDDRKRHKRPLLQYLQHAKEVESSNQLAEREVDQDAVDHES</sequence>
<name>A0AAW1QCU3_9CHLO</name>